<comment type="pathway">
    <text evidence="1 6">Carbohydrate biosynthesis; dTDP-L-rhamnose biosynthesis.</text>
</comment>
<evidence type="ECO:0000313" key="8">
    <source>
        <dbReference type="EMBL" id="MEE2525643.1"/>
    </source>
</evidence>
<accession>A0ABU7LP37</accession>
<comment type="similarity">
    <text evidence="2 6">Belongs to the dTDP-4-dehydrorhamnose reductase family.</text>
</comment>
<keyword evidence="6" id="KW-0521">NADP</keyword>
<dbReference type="InterPro" id="IPR005913">
    <property type="entry name" value="dTDP_dehydrorham_reduct"/>
</dbReference>
<dbReference type="Gene3D" id="3.90.25.10">
    <property type="entry name" value="UDP-galactose 4-epimerase, domain 1"/>
    <property type="match status" value="1"/>
</dbReference>
<dbReference type="CDD" id="cd05254">
    <property type="entry name" value="dTDP_HR_like_SDR_e"/>
    <property type="match status" value="1"/>
</dbReference>
<comment type="catalytic activity">
    <reaction evidence="5 6">
        <text>dTDP-beta-L-rhamnose + NADP(+) = dTDP-4-dehydro-beta-L-rhamnose + NADPH + H(+)</text>
        <dbReference type="Rhea" id="RHEA:21796"/>
        <dbReference type="ChEBI" id="CHEBI:15378"/>
        <dbReference type="ChEBI" id="CHEBI:57510"/>
        <dbReference type="ChEBI" id="CHEBI:57783"/>
        <dbReference type="ChEBI" id="CHEBI:58349"/>
        <dbReference type="ChEBI" id="CHEBI:62830"/>
        <dbReference type="EC" id="1.1.1.133"/>
    </reaction>
</comment>
<feature type="domain" description="RmlD-like substrate binding" evidence="7">
    <location>
        <begin position="1"/>
        <end position="280"/>
    </location>
</feature>
<dbReference type="EMBL" id="JAZDRP010000002">
    <property type="protein sequence ID" value="MEE2525643.1"/>
    <property type="molecule type" value="Genomic_DNA"/>
</dbReference>
<dbReference type="RefSeq" id="WP_330198302.1">
    <property type="nucleotide sequence ID" value="NZ_JAZDRP010000002.1"/>
</dbReference>
<keyword evidence="9" id="KW-1185">Reference proteome</keyword>
<dbReference type="SUPFAM" id="SSF51735">
    <property type="entry name" value="NAD(P)-binding Rossmann-fold domains"/>
    <property type="match status" value="1"/>
</dbReference>
<evidence type="ECO:0000256" key="5">
    <source>
        <dbReference type="ARBA" id="ARBA00048200"/>
    </source>
</evidence>
<evidence type="ECO:0000256" key="3">
    <source>
        <dbReference type="ARBA" id="ARBA00012929"/>
    </source>
</evidence>
<evidence type="ECO:0000313" key="9">
    <source>
        <dbReference type="Proteomes" id="UP001354971"/>
    </source>
</evidence>
<dbReference type="Pfam" id="PF04321">
    <property type="entry name" value="RmlD_sub_bind"/>
    <property type="match status" value="1"/>
</dbReference>
<evidence type="ECO:0000256" key="4">
    <source>
        <dbReference type="ARBA" id="ARBA00017099"/>
    </source>
</evidence>
<dbReference type="InterPro" id="IPR036291">
    <property type="entry name" value="NAD(P)-bd_dom_sf"/>
</dbReference>
<comment type="cofactor">
    <cofactor evidence="6">
        <name>Mg(2+)</name>
        <dbReference type="ChEBI" id="CHEBI:18420"/>
    </cofactor>
    <text evidence="6">Binds 1 Mg(2+) ion per monomer.</text>
</comment>
<evidence type="ECO:0000256" key="1">
    <source>
        <dbReference type="ARBA" id="ARBA00004781"/>
    </source>
</evidence>
<evidence type="ECO:0000259" key="7">
    <source>
        <dbReference type="Pfam" id="PF04321"/>
    </source>
</evidence>
<organism evidence="8 9">
    <name type="scientific">Hyphobacterium lacteum</name>
    <dbReference type="NCBI Taxonomy" id="3116575"/>
    <lineage>
        <taxon>Bacteria</taxon>
        <taxon>Pseudomonadati</taxon>
        <taxon>Pseudomonadota</taxon>
        <taxon>Alphaproteobacteria</taxon>
        <taxon>Maricaulales</taxon>
        <taxon>Maricaulaceae</taxon>
        <taxon>Hyphobacterium</taxon>
    </lineage>
</organism>
<sequence>MKILVIGSSGQVARALSAQAGGHEVIRAGRPQIDLASPTGLADLIGQAAPDAIINAAAYTAVDKAEEDIAAARALNETGPAALARTAQALAVPFIHISTDYVFNGLGGAPYAETAGTAPLNVYGQTKADGEKAVLAVNPAALIVRTSWVYAPEGQNFVRTMLRLAAARDQLNVVEDQIGRPTEAHALADALLVLAEHLRGGAEGGLLHVTNAGEASWRDLAEAAVRGAGLSTPIAGIPTSAYPTPARRPGDTRLDISKAERDFGIVLPDWRESLDRCLEMMGVSGRRA</sequence>
<evidence type="ECO:0000256" key="2">
    <source>
        <dbReference type="ARBA" id="ARBA00010944"/>
    </source>
</evidence>
<dbReference type="PANTHER" id="PTHR10491">
    <property type="entry name" value="DTDP-4-DEHYDRORHAMNOSE REDUCTASE"/>
    <property type="match status" value="1"/>
</dbReference>
<dbReference type="GO" id="GO:0008831">
    <property type="term" value="F:dTDP-4-dehydrorhamnose reductase activity"/>
    <property type="evidence" value="ECO:0007669"/>
    <property type="project" value="UniProtKB-EC"/>
</dbReference>
<dbReference type="EC" id="1.1.1.133" evidence="3 6"/>
<proteinExistence type="inferred from homology"/>
<gene>
    <name evidence="8" type="primary">rfbD</name>
    <name evidence="8" type="ORF">V0U79_04635</name>
</gene>
<comment type="function">
    <text evidence="6">Catalyzes the reduction of dTDP-6-deoxy-L-lyxo-4-hexulose to yield dTDP-L-rhamnose.</text>
</comment>
<reference evidence="8 9" key="1">
    <citation type="submission" date="2024-01" db="EMBL/GenBank/DDBJ databases">
        <title>Hyphobacterium bacterium isolated from marine sediment.</title>
        <authorList>
            <person name="Zhao S."/>
        </authorList>
    </citation>
    <scope>NUCLEOTIDE SEQUENCE [LARGE SCALE GENOMIC DNA]</scope>
    <source>
        <strain evidence="9">HN65</strain>
    </source>
</reference>
<dbReference type="NCBIfam" id="TIGR01214">
    <property type="entry name" value="rmlD"/>
    <property type="match status" value="1"/>
</dbReference>
<dbReference type="PANTHER" id="PTHR10491:SF4">
    <property type="entry name" value="METHIONINE ADENOSYLTRANSFERASE 2 SUBUNIT BETA"/>
    <property type="match status" value="1"/>
</dbReference>
<dbReference type="InterPro" id="IPR029903">
    <property type="entry name" value="RmlD-like-bd"/>
</dbReference>
<comment type="caution">
    <text evidence="8">The sequence shown here is derived from an EMBL/GenBank/DDBJ whole genome shotgun (WGS) entry which is preliminary data.</text>
</comment>
<evidence type="ECO:0000256" key="6">
    <source>
        <dbReference type="RuleBase" id="RU364082"/>
    </source>
</evidence>
<dbReference type="Proteomes" id="UP001354971">
    <property type="component" value="Unassembled WGS sequence"/>
</dbReference>
<dbReference type="Gene3D" id="3.40.50.720">
    <property type="entry name" value="NAD(P)-binding Rossmann-like Domain"/>
    <property type="match status" value="1"/>
</dbReference>
<name>A0ABU7LP37_9PROT</name>
<protein>
    <recommendedName>
        <fullName evidence="4 6">dTDP-4-dehydrorhamnose reductase</fullName>
        <ecNumber evidence="3 6">1.1.1.133</ecNumber>
    </recommendedName>
</protein>
<keyword evidence="6 8" id="KW-0560">Oxidoreductase</keyword>